<keyword evidence="4" id="KW-0378">Hydrolase</keyword>
<evidence type="ECO:0000313" key="8">
    <source>
        <dbReference type="Proteomes" id="UP000287651"/>
    </source>
</evidence>
<evidence type="ECO:0000256" key="4">
    <source>
        <dbReference type="ARBA" id="ARBA00022801"/>
    </source>
</evidence>
<dbReference type="GO" id="GO:0045490">
    <property type="term" value="P:pectin catabolic process"/>
    <property type="evidence" value="ECO:0007669"/>
    <property type="project" value="UniProtKB-UniPathway"/>
</dbReference>
<organism evidence="7 8">
    <name type="scientific">Ensete ventricosum</name>
    <name type="common">Abyssinian banana</name>
    <name type="synonym">Musa ensete</name>
    <dbReference type="NCBI Taxonomy" id="4639"/>
    <lineage>
        <taxon>Eukaryota</taxon>
        <taxon>Viridiplantae</taxon>
        <taxon>Streptophyta</taxon>
        <taxon>Embryophyta</taxon>
        <taxon>Tracheophyta</taxon>
        <taxon>Spermatophyta</taxon>
        <taxon>Magnoliopsida</taxon>
        <taxon>Liliopsida</taxon>
        <taxon>Zingiberales</taxon>
        <taxon>Musaceae</taxon>
        <taxon>Ensete</taxon>
    </lineage>
</organism>
<evidence type="ECO:0000256" key="5">
    <source>
        <dbReference type="ARBA" id="ARBA00023085"/>
    </source>
</evidence>
<dbReference type="EMBL" id="AMZH03005873">
    <property type="protein sequence ID" value="RRT65266.1"/>
    <property type="molecule type" value="Genomic_DNA"/>
</dbReference>
<comment type="pathway">
    <text evidence="1">Glycan metabolism; pectin degradation; 2-dehydro-3-deoxy-D-gluconate from pectin: step 1/5.</text>
</comment>
<gene>
    <name evidence="7" type="ORF">B296_00041167</name>
</gene>
<dbReference type="UniPathway" id="UPA00545">
    <property type="reaction ID" value="UER00823"/>
</dbReference>
<dbReference type="Gene3D" id="2.160.20.10">
    <property type="entry name" value="Single-stranded right-handed beta-helix, Pectin lyase-like"/>
    <property type="match status" value="1"/>
</dbReference>
<dbReference type="Pfam" id="PF01095">
    <property type="entry name" value="Pectinesterase"/>
    <property type="match status" value="1"/>
</dbReference>
<protein>
    <recommendedName>
        <fullName evidence="3">pectinesterase</fullName>
        <ecNumber evidence="3">3.1.1.11</ecNumber>
    </recommendedName>
</protein>
<name>A0A426ZMQ9_ENSVE</name>
<evidence type="ECO:0000259" key="6">
    <source>
        <dbReference type="Pfam" id="PF01095"/>
    </source>
</evidence>
<keyword evidence="5" id="KW-0063">Aspartyl esterase</keyword>
<sequence>MCNGKRCCFREKVVIPKEKQYIFLRGNGKGRTAIVWDESSANNTVSATFTVWADNFIAFGISFKVVFPDPHHLEKISPHALLFTFYRSVHRRQNDALIAIADAPHNQSVATMVAGDKVAFYHCAFYSPHNTLFDYKGRHYYESSYIQGNIDFIFGRGQSIFQESVCSFRLTRGACDRIVQLSLVSSINECRVVRYLCCTTRESRSSAPSPLRTGSLRMTAAALSSSKARCTEWETCFLVEQRGLTLVSSSPKLISPGPSQLRGGRIGVTMAAQSKRSHRILLVPVTEWRMLMILAYVYSLLQQFTVRRVRVPRSGEQLDSSSSLVEATRRRRGFTSHHHRLHRWQGMVTCILLELLLLLRCSTVCNKALSVAIAMVWLY</sequence>
<dbReference type="SUPFAM" id="SSF51126">
    <property type="entry name" value="Pectin lyase-like"/>
    <property type="match status" value="1"/>
</dbReference>
<dbReference type="InterPro" id="IPR000070">
    <property type="entry name" value="Pectinesterase_cat"/>
</dbReference>
<dbReference type="PANTHER" id="PTHR31321">
    <property type="entry name" value="ACYL-COA THIOESTER HYDROLASE YBHC-RELATED"/>
    <property type="match status" value="1"/>
</dbReference>
<evidence type="ECO:0000256" key="1">
    <source>
        <dbReference type="ARBA" id="ARBA00005184"/>
    </source>
</evidence>
<feature type="domain" description="Pectinesterase catalytic" evidence="6">
    <location>
        <begin position="100"/>
        <end position="166"/>
    </location>
</feature>
<dbReference type="PANTHER" id="PTHR31321:SF98">
    <property type="entry name" value="PECTINESTERASE 67-RELATED"/>
    <property type="match status" value="1"/>
</dbReference>
<evidence type="ECO:0000313" key="7">
    <source>
        <dbReference type="EMBL" id="RRT65266.1"/>
    </source>
</evidence>
<dbReference type="EC" id="3.1.1.11" evidence="3"/>
<accession>A0A426ZMQ9</accession>
<dbReference type="Proteomes" id="UP000287651">
    <property type="component" value="Unassembled WGS sequence"/>
</dbReference>
<comment type="similarity">
    <text evidence="2">Belongs to the pectinesterase family.</text>
</comment>
<dbReference type="InterPro" id="IPR011050">
    <property type="entry name" value="Pectin_lyase_fold/virulence"/>
</dbReference>
<dbReference type="GO" id="GO:0030599">
    <property type="term" value="F:pectinesterase activity"/>
    <property type="evidence" value="ECO:0007669"/>
    <property type="project" value="UniProtKB-EC"/>
</dbReference>
<dbReference type="AlphaFoldDB" id="A0A426ZMQ9"/>
<dbReference type="GO" id="GO:0042545">
    <property type="term" value="P:cell wall modification"/>
    <property type="evidence" value="ECO:0007669"/>
    <property type="project" value="InterPro"/>
</dbReference>
<proteinExistence type="inferred from homology"/>
<evidence type="ECO:0000256" key="2">
    <source>
        <dbReference type="ARBA" id="ARBA00008891"/>
    </source>
</evidence>
<comment type="caution">
    <text evidence="7">The sequence shown here is derived from an EMBL/GenBank/DDBJ whole genome shotgun (WGS) entry which is preliminary data.</text>
</comment>
<dbReference type="InterPro" id="IPR012334">
    <property type="entry name" value="Pectin_lyas_fold"/>
</dbReference>
<evidence type="ECO:0000256" key="3">
    <source>
        <dbReference type="ARBA" id="ARBA00013229"/>
    </source>
</evidence>
<reference evidence="7 8" key="1">
    <citation type="journal article" date="2014" name="Agronomy (Basel)">
        <title>A Draft Genome Sequence for Ensete ventricosum, the Drought-Tolerant Tree Against Hunger.</title>
        <authorList>
            <person name="Harrison J."/>
            <person name="Moore K.A."/>
            <person name="Paszkiewicz K."/>
            <person name="Jones T."/>
            <person name="Grant M."/>
            <person name="Ambacheew D."/>
            <person name="Muzemil S."/>
            <person name="Studholme D.J."/>
        </authorList>
    </citation>
    <scope>NUCLEOTIDE SEQUENCE [LARGE SCALE GENOMIC DNA]</scope>
</reference>